<sequence>TFEKYAPNGLAMWGEQTFGIRANGDMTGLTSVSGLSATLQGYV</sequence>
<name>X0TGG0_9ZZZZ</name>
<proteinExistence type="predicted"/>
<accession>X0TGG0</accession>
<evidence type="ECO:0000313" key="1">
    <source>
        <dbReference type="EMBL" id="GAF86396.1"/>
    </source>
</evidence>
<gene>
    <name evidence="1" type="ORF">S01H1_26846</name>
</gene>
<dbReference type="AlphaFoldDB" id="X0TGG0"/>
<protein>
    <submittedName>
        <fullName evidence="1">Uncharacterized protein</fullName>
    </submittedName>
</protein>
<reference evidence="1" key="1">
    <citation type="journal article" date="2014" name="Front. Microbiol.">
        <title>High frequency of phylogenetically diverse reductive dehalogenase-homologous genes in deep subseafloor sedimentary metagenomes.</title>
        <authorList>
            <person name="Kawai M."/>
            <person name="Futagami T."/>
            <person name="Toyoda A."/>
            <person name="Takaki Y."/>
            <person name="Nishi S."/>
            <person name="Hori S."/>
            <person name="Arai W."/>
            <person name="Tsubouchi T."/>
            <person name="Morono Y."/>
            <person name="Uchiyama I."/>
            <person name="Ito T."/>
            <person name="Fujiyama A."/>
            <person name="Inagaki F."/>
            <person name="Takami H."/>
        </authorList>
    </citation>
    <scope>NUCLEOTIDE SEQUENCE</scope>
    <source>
        <strain evidence="1">Expedition CK06-06</strain>
    </source>
</reference>
<feature type="non-terminal residue" evidence="1">
    <location>
        <position position="1"/>
    </location>
</feature>
<dbReference type="EMBL" id="BARS01016298">
    <property type="protein sequence ID" value="GAF86396.1"/>
    <property type="molecule type" value="Genomic_DNA"/>
</dbReference>
<organism evidence="1">
    <name type="scientific">marine sediment metagenome</name>
    <dbReference type="NCBI Taxonomy" id="412755"/>
    <lineage>
        <taxon>unclassified sequences</taxon>
        <taxon>metagenomes</taxon>
        <taxon>ecological metagenomes</taxon>
    </lineage>
</organism>
<comment type="caution">
    <text evidence="1">The sequence shown here is derived from an EMBL/GenBank/DDBJ whole genome shotgun (WGS) entry which is preliminary data.</text>
</comment>